<dbReference type="GO" id="GO:0030170">
    <property type="term" value="F:pyridoxal phosphate binding"/>
    <property type="evidence" value="ECO:0007669"/>
    <property type="project" value="InterPro"/>
</dbReference>
<dbReference type="AlphaFoldDB" id="A0A9W7E6M2"/>
<keyword evidence="4" id="KW-1185">Reference proteome</keyword>
<evidence type="ECO:0000259" key="2">
    <source>
        <dbReference type="Pfam" id="PF00155"/>
    </source>
</evidence>
<dbReference type="SUPFAM" id="SSF117991">
    <property type="entry name" value="YbeD/HP0495-like"/>
    <property type="match status" value="1"/>
</dbReference>
<keyword evidence="1" id="KW-0663">Pyridoxal phosphate</keyword>
<evidence type="ECO:0000256" key="1">
    <source>
        <dbReference type="ARBA" id="ARBA00022898"/>
    </source>
</evidence>
<dbReference type="PANTHER" id="PTHR43795:SF39">
    <property type="entry name" value="AMINOTRANSFERASE CLASS I_CLASSII DOMAIN-CONTAINING PROTEIN"/>
    <property type="match status" value="1"/>
</dbReference>
<dbReference type="InterPro" id="IPR027471">
    <property type="entry name" value="YbeD-like_sf"/>
</dbReference>
<proteinExistence type="predicted"/>
<reference evidence="3" key="1">
    <citation type="submission" date="2022-07" db="EMBL/GenBank/DDBJ databases">
        <title>Genome analysis of Parmales, a sister group of diatoms, reveals the evolutionary specialization of diatoms from phago-mixotrophs to photoautotrophs.</title>
        <authorList>
            <person name="Ban H."/>
            <person name="Sato S."/>
            <person name="Yoshikawa S."/>
            <person name="Kazumasa Y."/>
            <person name="Nakamura Y."/>
            <person name="Ichinomiya M."/>
            <person name="Saitoh K."/>
            <person name="Sato N."/>
            <person name="Blanc-Mathieu R."/>
            <person name="Endo H."/>
            <person name="Kuwata A."/>
            <person name="Ogata H."/>
        </authorList>
    </citation>
    <scope>NUCLEOTIDE SEQUENCE</scope>
</reference>
<dbReference type="Pfam" id="PF04359">
    <property type="entry name" value="DUF493"/>
    <property type="match status" value="1"/>
</dbReference>
<dbReference type="GO" id="GO:0006520">
    <property type="term" value="P:amino acid metabolic process"/>
    <property type="evidence" value="ECO:0007669"/>
    <property type="project" value="TreeGrafter"/>
</dbReference>
<dbReference type="InterPro" id="IPR007454">
    <property type="entry name" value="UPF0250_YbeD-like"/>
</dbReference>
<evidence type="ECO:0000313" key="4">
    <source>
        <dbReference type="Proteomes" id="UP001165082"/>
    </source>
</evidence>
<gene>
    <name evidence="3" type="ORF">TrRE_jg1110</name>
</gene>
<dbReference type="Pfam" id="PF00155">
    <property type="entry name" value="Aminotran_1_2"/>
    <property type="match status" value="1"/>
</dbReference>
<feature type="domain" description="Aminotransferase class I/classII large" evidence="2">
    <location>
        <begin position="43"/>
        <end position="388"/>
    </location>
</feature>
<comment type="caution">
    <text evidence="3">The sequence shown here is derived from an EMBL/GenBank/DDBJ whole genome shotgun (WGS) entry which is preliminary data.</text>
</comment>
<dbReference type="GO" id="GO:0008483">
    <property type="term" value="F:transaminase activity"/>
    <property type="evidence" value="ECO:0007669"/>
    <property type="project" value="TreeGrafter"/>
</dbReference>
<dbReference type="CDD" id="cd00609">
    <property type="entry name" value="AAT_like"/>
    <property type="match status" value="1"/>
</dbReference>
<dbReference type="InterPro" id="IPR015422">
    <property type="entry name" value="PyrdxlP-dep_Trfase_small"/>
</dbReference>
<organism evidence="3 4">
    <name type="scientific">Triparma retinervis</name>
    <dbReference type="NCBI Taxonomy" id="2557542"/>
    <lineage>
        <taxon>Eukaryota</taxon>
        <taxon>Sar</taxon>
        <taxon>Stramenopiles</taxon>
        <taxon>Ochrophyta</taxon>
        <taxon>Bolidophyceae</taxon>
        <taxon>Parmales</taxon>
        <taxon>Triparmaceae</taxon>
        <taxon>Triparma</taxon>
    </lineage>
</organism>
<dbReference type="SUPFAM" id="SSF53383">
    <property type="entry name" value="PLP-dependent transferases"/>
    <property type="match status" value="1"/>
</dbReference>
<dbReference type="Gene3D" id="3.30.70.260">
    <property type="match status" value="1"/>
</dbReference>
<dbReference type="PRINTS" id="PR00753">
    <property type="entry name" value="ACCSYNTHASE"/>
</dbReference>
<sequence>MWDGKSGCLNVSVAENRAVTDLVLSKLLALDGATPFTEDSIYYQDTRGMEGCRKAVARHLTKLAGTEKEVDHEKVIISAGCNAVLETLFSIICDPGDVVMVPSPYYATFKFDLGCRSGVLVSECSGIPKGDGGSPSDYYPTPEYLESTYQRILSSAGRPPKALLFTNPHNPVGIIYPPHVVAAMMDWSDSKGMHVVSDEIYGGSIFSPSSPPHVSLLAVSESKHGRVRDNHHVVYAMSKDFAASGLRVGAGVVGGGEVMEGARKVNDMCQVSSHTQLLVEGMLGDEGWVEGFRREQGRRVGVRYERVKEALGKGGVKWVEAQAGMFVWVDCRGLLREGETEEGLNERMVEHGVMMTPGGSMGMEGEGWFRCVFTAVDDEGFEVLIKRLERLGELRGEPEKGGNPLDGLIEFPARMRIKVVGPNDDGFVEDIKRAVGGVVDVEADKVGRRDKGKWTSVSFDIEVESEEVRKRIYEAIDKDERVKFKL</sequence>
<dbReference type="OrthoDB" id="691673at2759"/>
<dbReference type="PANTHER" id="PTHR43795">
    <property type="entry name" value="BIFUNCTIONAL ASPARTATE AMINOTRANSFERASE AND GLUTAMATE/ASPARTATE-PREPHENATE AMINOTRANSFERASE-RELATED"/>
    <property type="match status" value="1"/>
</dbReference>
<accession>A0A9W7E6M2</accession>
<dbReference type="EMBL" id="BRXZ01001400">
    <property type="protein sequence ID" value="GMH70249.1"/>
    <property type="molecule type" value="Genomic_DNA"/>
</dbReference>
<dbReference type="Proteomes" id="UP001165082">
    <property type="component" value="Unassembled WGS sequence"/>
</dbReference>
<name>A0A9W7E6M2_9STRA</name>
<dbReference type="Gene3D" id="3.40.640.10">
    <property type="entry name" value="Type I PLP-dependent aspartate aminotransferase-like (Major domain)"/>
    <property type="match status" value="1"/>
</dbReference>
<protein>
    <recommendedName>
        <fullName evidence="2">Aminotransferase class I/classII large domain-containing protein</fullName>
    </recommendedName>
</protein>
<dbReference type="InterPro" id="IPR004839">
    <property type="entry name" value="Aminotransferase_I/II_large"/>
</dbReference>
<dbReference type="Gene3D" id="3.90.1150.10">
    <property type="entry name" value="Aspartate Aminotransferase, domain 1"/>
    <property type="match status" value="1"/>
</dbReference>
<dbReference type="InterPro" id="IPR050478">
    <property type="entry name" value="Ethylene_sulfur-biosynth"/>
</dbReference>
<dbReference type="InterPro" id="IPR015421">
    <property type="entry name" value="PyrdxlP-dep_Trfase_major"/>
</dbReference>
<evidence type="ECO:0000313" key="3">
    <source>
        <dbReference type="EMBL" id="GMH70249.1"/>
    </source>
</evidence>
<dbReference type="InterPro" id="IPR015424">
    <property type="entry name" value="PyrdxlP-dep_Trfase"/>
</dbReference>